<proteinExistence type="predicted"/>
<name>A0A014P3X7_9HYPO</name>
<dbReference type="eggNOG" id="ENOG502ST1T">
    <property type="taxonomic scope" value="Eukaryota"/>
</dbReference>
<dbReference type="HOGENOM" id="CLU_082183_1_0_1"/>
<accession>A0A014P3X7</accession>
<evidence type="ECO:0000313" key="1">
    <source>
        <dbReference type="EMBL" id="EXU96199.1"/>
    </source>
</evidence>
<dbReference type="Proteomes" id="UP000030151">
    <property type="component" value="Unassembled WGS sequence"/>
</dbReference>
<reference evidence="1 2" key="1">
    <citation type="submission" date="2014-02" db="EMBL/GenBank/DDBJ databases">
        <title>The genome sequence of the entomopathogenic fungus Metarhizium robertsii ARSEF 2575.</title>
        <authorList>
            <person name="Giuliano Garisto Donzelli B."/>
            <person name="Roe B.A."/>
            <person name="Macmil S.L."/>
            <person name="Krasnoff S.B."/>
            <person name="Gibson D.M."/>
        </authorList>
    </citation>
    <scope>NUCLEOTIDE SEQUENCE [LARGE SCALE GENOMIC DNA]</scope>
    <source>
        <strain evidence="1 2">ARSEF 2575</strain>
    </source>
</reference>
<gene>
    <name evidence="1" type="ORF">X797_010699</name>
</gene>
<protein>
    <submittedName>
        <fullName evidence="1">Uncharacterized protein</fullName>
    </submittedName>
</protein>
<evidence type="ECO:0000313" key="2">
    <source>
        <dbReference type="Proteomes" id="UP000030151"/>
    </source>
</evidence>
<dbReference type="EMBL" id="JELW01000053">
    <property type="protein sequence ID" value="EXU96199.1"/>
    <property type="molecule type" value="Genomic_DNA"/>
</dbReference>
<dbReference type="AlphaFoldDB" id="A0A014P3X7"/>
<organism evidence="1 2">
    <name type="scientific">Metarhizium robertsii</name>
    <dbReference type="NCBI Taxonomy" id="568076"/>
    <lineage>
        <taxon>Eukaryota</taxon>
        <taxon>Fungi</taxon>
        <taxon>Dikarya</taxon>
        <taxon>Ascomycota</taxon>
        <taxon>Pezizomycotina</taxon>
        <taxon>Sordariomycetes</taxon>
        <taxon>Hypocreomycetidae</taxon>
        <taxon>Hypocreales</taxon>
        <taxon>Clavicipitaceae</taxon>
        <taxon>Metarhizium</taxon>
    </lineage>
</organism>
<comment type="caution">
    <text evidence="1">The sequence shown here is derived from an EMBL/GenBank/DDBJ whole genome shotgun (WGS) entry which is preliminary data.</text>
</comment>
<sequence>MPSVDSAGKRMLVPDTLFHAVVSVTNNHLDAINPTRRTYILGTYATPDAAKSSALRALQALTFIPDFFPASQVHFNRGHHVGNETTGDTAVISVPLPAGQGLNMSIQAVPNTESLATTSDGLFISAPGAKNLHYMLQTAVSFTNGQPVVAATQIRGTYMRRADAWSAAHRLLDRANYIKYSDRSDAEFWGHWPYGEEVVVHAVCADGQTYSVSVKTAVWADAAQKRELEDLLRPAARET</sequence>